<feature type="region of interest" description="Disordered" evidence="1">
    <location>
        <begin position="35"/>
        <end position="66"/>
    </location>
</feature>
<dbReference type="EMBL" id="LDJX01000003">
    <property type="protein sequence ID" value="KPM32124.1"/>
    <property type="molecule type" value="Genomic_DNA"/>
</dbReference>
<name>A0A0N8H417_9FLAO</name>
<evidence type="ECO:0000313" key="3">
    <source>
        <dbReference type="EMBL" id="KPM32124.1"/>
    </source>
</evidence>
<dbReference type="AlphaFoldDB" id="A0A0N8H417"/>
<feature type="compositionally biased region" description="Acidic residues" evidence="1">
    <location>
        <begin position="44"/>
        <end position="66"/>
    </location>
</feature>
<organism evidence="3 4">
    <name type="scientific">Croceitalea dokdonensis DOKDO 023</name>
    <dbReference type="NCBI Taxonomy" id="1300341"/>
    <lineage>
        <taxon>Bacteria</taxon>
        <taxon>Pseudomonadati</taxon>
        <taxon>Bacteroidota</taxon>
        <taxon>Flavobacteriia</taxon>
        <taxon>Flavobacteriales</taxon>
        <taxon>Flavobacteriaceae</taxon>
        <taxon>Croceitalea</taxon>
    </lineage>
</organism>
<proteinExistence type="predicted"/>
<gene>
    <name evidence="3" type="ORF">I595_1773</name>
</gene>
<feature type="signal peptide" evidence="2">
    <location>
        <begin position="1"/>
        <end position="23"/>
    </location>
</feature>
<sequence length="66" mass="7441">MEGVKKNLLVALVMALFFFTAFSAVISCREDKDKENVEERLEDVGEEIEDGAEEVEDEIEDATDDN</sequence>
<dbReference type="PROSITE" id="PS51257">
    <property type="entry name" value="PROKAR_LIPOPROTEIN"/>
    <property type="match status" value="1"/>
</dbReference>
<feature type="chain" id="PRO_5006026106" evidence="2">
    <location>
        <begin position="24"/>
        <end position="66"/>
    </location>
</feature>
<dbReference type="STRING" id="1300341.I595_1773"/>
<evidence type="ECO:0000256" key="1">
    <source>
        <dbReference type="SAM" id="MobiDB-lite"/>
    </source>
</evidence>
<evidence type="ECO:0000256" key="2">
    <source>
        <dbReference type="SAM" id="SignalP"/>
    </source>
</evidence>
<evidence type="ECO:0000313" key="4">
    <source>
        <dbReference type="Proteomes" id="UP000050280"/>
    </source>
</evidence>
<dbReference type="Proteomes" id="UP000050280">
    <property type="component" value="Unassembled WGS sequence"/>
</dbReference>
<keyword evidence="4" id="KW-1185">Reference proteome</keyword>
<reference evidence="3 4" key="1">
    <citation type="submission" date="2015-09" db="EMBL/GenBank/DDBJ databases">
        <title>Genome sequence of the marine flavobacterium Croceitalea dokdonensis DOKDO 023 that contains proton- and sodium-pumping rhodopsins.</title>
        <authorList>
            <person name="Kwon S.-K."/>
            <person name="Lee H.K."/>
            <person name="Kwak M.-J."/>
            <person name="Kim J.F."/>
        </authorList>
    </citation>
    <scope>NUCLEOTIDE SEQUENCE [LARGE SCALE GENOMIC DNA]</scope>
    <source>
        <strain evidence="3 4">DOKDO 023</strain>
    </source>
</reference>
<comment type="caution">
    <text evidence="3">The sequence shown here is derived from an EMBL/GenBank/DDBJ whole genome shotgun (WGS) entry which is preliminary data.</text>
</comment>
<accession>A0A0N8H417</accession>
<protein>
    <submittedName>
        <fullName evidence="3">Uncharacterized protein</fullName>
    </submittedName>
</protein>
<keyword evidence="2" id="KW-0732">Signal</keyword>
<dbReference type="RefSeq" id="WP_054558924.1">
    <property type="nucleotide sequence ID" value="NZ_LDJX01000003.1"/>
</dbReference>